<name>I4H142_MICAE</name>
<dbReference type="HOGENOM" id="CLU_3254067_0_0_3"/>
<keyword evidence="1" id="KW-0472">Membrane</keyword>
<evidence type="ECO:0000313" key="2">
    <source>
        <dbReference type="EMBL" id="CCI15766.1"/>
    </source>
</evidence>
<dbReference type="EMBL" id="CAIL01000272">
    <property type="protein sequence ID" value="CCI15766.1"/>
    <property type="molecule type" value="Genomic_DNA"/>
</dbReference>
<evidence type="ECO:0000256" key="1">
    <source>
        <dbReference type="SAM" id="Phobius"/>
    </source>
</evidence>
<keyword evidence="1" id="KW-1133">Transmembrane helix</keyword>
<evidence type="ECO:0000313" key="3">
    <source>
        <dbReference type="Proteomes" id="UP000003273"/>
    </source>
</evidence>
<reference evidence="2 3" key="1">
    <citation type="submission" date="2012-04" db="EMBL/GenBank/DDBJ databases">
        <authorList>
            <person name="Genoscope - CEA"/>
        </authorList>
    </citation>
    <scope>NUCLEOTIDE SEQUENCE [LARGE SCALE GENOMIC DNA]</scope>
    <source>
        <strain evidence="2 3">9806</strain>
    </source>
</reference>
<proteinExistence type="predicted"/>
<protein>
    <submittedName>
        <fullName evidence="2">Uncharacterized protein</fullName>
    </submittedName>
</protein>
<comment type="caution">
    <text evidence="2">The sequence shown here is derived from an EMBL/GenBank/DDBJ whole genome shotgun (WGS) entry which is preliminary data.</text>
</comment>
<dbReference type="AlphaFoldDB" id="I4H142"/>
<feature type="transmembrane region" description="Helical" evidence="1">
    <location>
        <begin position="6"/>
        <end position="32"/>
    </location>
</feature>
<sequence length="42" mass="4591">MFVLNVVASVSGLIFLSLFTDSLTTITGLLFASLRDRVRGFL</sequence>
<dbReference type="Proteomes" id="UP000003273">
    <property type="component" value="Unassembled WGS sequence"/>
</dbReference>
<gene>
    <name evidence="2" type="ORF">MICAE_640006</name>
</gene>
<keyword evidence="1" id="KW-0812">Transmembrane</keyword>
<accession>I4H142</accession>
<organism evidence="2 3">
    <name type="scientific">Microcystis aeruginosa PCC 9806</name>
    <dbReference type="NCBI Taxonomy" id="1160282"/>
    <lineage>
        <taxon>Bacteria</taxon>
        <taxon>Bacillati</taxon>
        <taxon>Cyanobacteriota</taxon>
        <taxon>Cyanophyceae</taxon>
        <taxon>Oscillatoriophycideae</taxon>
        <taxon>Chroococcales</taxon>
        <taxon>Microcystaceae</taxon>
        <taxon>Microcystis</taxon>
    </lineage>
</organism>